<evidence type="ECO:0000256" key="2">
    <source>
        <dbReference type="ARBA" id="ARBA00022553"/>
    </source>
</evidence>
<proteinExistence type="inferred from homology"/>
<protein>
    <recommendedName>
        <fullName evidence="10">Ion-translocating oxidoreductase complex subunit D</fullName>
        <ecNumber evidence="10">7.-.-.-</ecNumber>
    </recommendedName>
    <alternativeName>
        <fullName evidence="10">Rnf electron transport complex subunit D</fullName>
    </alternativeName>
</protein>
<feature type="transmembrane region" description="Helical" evidence="10">
    <location>
        <begin position="155"/>
        <end position="176"/>
    </location>
</feature>
<evidence type="ECO:0000256" key="10">
    <source>
        <dbReference type="HAMAP-Rule" id="MF_00462"/>
    </source>
</evidence>
<comment type="subcellular location">
    <subcellularLocation>
        <location evidence="10">Cell inner membrane</location>
        <topology evidence="10">Multi-pass membrane protein</topology>
    </subcellularLocation>
</comment>
<gene>
    <name evidence="11" type="primary">rsxD</name>
    <name evidence="10" type="synonym">rnfD</name>
    <name evidence="11" type="ORF">FHP88_09460</name>
</gene>
<feature type="transmembrane region" description="Helical" evidence="10">
    <location>
        <begin position="69"/>
        <end position="89"/>
    </location>
</feature>
<dbReference type="EC" id="7.-.-.-" evidence="10"/>
<dbReference type="GO" id="GO:0022900">
    <property type="term" value="P:electron transport chain"/>
    <property type="evidence" value="ECO:0007669"/>
    <property type="project" value="UniProtKB-UniRule"/>
</dbReference>
<evidence type="ECO:0000313" key="11">
    <source>
        <dbReference type="EMBL" id="TVO75225.1"/>
    </source>
</evidence>
<keyword evidence="8 10" id="KW-1133">Transmembrane helix</keyword>
<keyword evidence="5 10" id="KW-0812">Transmembrane</keyword>
<evidence type="ECO:0000256" key="7">
    <source>
        <dbReference type="ARBA" id="ARBA00022982"/>
    </source>
</evidence>
<dbReference type="Proteomes" id="UP000316649">
    <property type="component" value="Unassembled WGS sequence"/>
</dbReference>
<evidence type="ECO:0000313" key="12">
    <source>
        <dbReference type="Proteomes" id="UP000316649"/>
    </source>
</evidence>
<dbReference type="PANTHER" id="PTHR30578">
    <property type="entry name" value="ELECTRON TRANSPORT COMPLEX PROTEIN RNFD"/>
    <property type="match status" value="1"/>
</dbReference>
<keyword evidence="7 10" id="KW-0249">Electron transport</keyword>
<comment type="subunit">
    <text evidence="10">The complex is composed of six subunits: RnfA, RnfB, RnfC, RnfD, RnfE and RnfG.</text>
</comment>
<feature type="transmembrane region" description="Helical" evidence="10">
    <location>
        <begin position="259"/>
        <end position="280"/>
    </location>
</feature>
<name>A0A558E0N8_9GAMM</name>
<feature type="transmembrane region" description="Helical" evidence="10">
    <location>
        <begin position="95"/>
        <end position="113"/>
    </location>
</feature>
<dbReference type="Pfam" id="PF03116">
    <property type="entry name" value="NQR2_RnfD_RnfE"/>
    <property type="match status" value="1"/>
</dbReference>
<dbReference type="AlphaFoldDB" id="A0A558E0N8"/>
<feature type="transmembrane region" description="Helical" evidence="10">
    <location>
        <begin position="315"/>
        <end position="333"/>
    </location>
</feature>
<dbReference type="NCBIfam" id="TIGR01946">
    <property type="entry name" value="rnfD"/>
    <property type="match status" value="1"/>
</dbReference>
<feature type="transmembrane region" description="Helical" evidence="10">
    <location>
        <begin position="231"/>
        <end position="253"/>
    </location>
</feature>
<evidence type="ECO:0000256" key="1">
    <source>
        <dbReference type="ARBA" id="ARBA00022448"/>
    </source>
</evidence>
<dbReference type="GO" id="GO:0005886">
    <property type="term" value="C:plasma membrane"/>
    <property type="evidence" value="ECO:0007669"/>
    <property type="project" value="UniProtKB-SubCell"/>
</dbReference>
<comment type="cofactor">
    <cofactor evidence="10">
        <name>FMN</name>
        <dbReference type="ChEBI" id="CHEBI:58210"/>
    </cofactor>
</comment>
<dbReference type="PANTHER" id="PTHR30578:SF0">
    <property type="entry name" value="ION-TRANSLOCATING OXIDOREDUCTASE COMPLEX SUBUNIT D"/>
    <property type="match status" value="1"/>
</dbReference>
<feature type="transmembrane region" description="Helical" evidence="10">
    <location>
        <begin position="45"/>
        <end position="62"/>
    </location>
</feature>
<dbReference type="EMBL" id="VMNH01000009">
    <property type="protein sequence ID" value="TVO75225.1"/>
    <property type="molecule type" value="Genomic_DNA"/>
</dbReference>
<evidence type="ECO:0000256" key="8">
    <source>
        <dbReference type="ARBA" id="ARBA00022989"/>
    </source>
</evidence>
<evidence type="ECO:0000256" key="5">
    <source>
        <dbReference type="ARBA" id="ARBA00022692"/>
    </source>
</evidence>
<feature type="transmembrane region" description="Helical" evidence="10">
    <location>
        <begin position="292"/>
        <end position="309"/>
    </location>
</feature>
<dbReference type="OrthoDB" id="9776359at2"/>
<evidence type="ECO:0000256" key="4">
    <source>
        <dbReference type="ARBA" id="ARBA00022643"/>
    </source>
</evidence>
<feature type="modified residue" description="FMN phosphoryl threonine" evidence="10">
    <location>
        <position position="180"/>
    </location>
</feature>
<dbReference type="NCBIfam" id="NF002011">
    <property type="entry name" value="PRK00816.1"/>
    <property type="match status" value="1"/>
</dbReference>
<comment type="function">
    <text evidence="10">Part of a membrane-bound complex that couples electron transfer with translocation of ions across the membrane.</text>
</comment>
<dbReference type="InterPro" id="IPR011303">
    <property type="entry name" value="RnfD_bac"/>
</dbReference>
<keyword evidence="12" id="KW-1185">Reference proteome</keyword>
<keyword evidence="10" id="KW-1003">Cell membrane</keyword>
<comment type="caution">
    <text evidence="11">The sequence shown here is derived from an EMBL/GenBank/DDBJ whole genome shotgun (WGS) entry which is preliminary data.</text>
</comment>
<accession>A0A558E0N8</accession>
<keyword evidence="1 10" id="KW-0813">Transport</keyword>
<keyword evidence="3 10" id="KW-0285">Flavoprotein</keyword>
<dbReference type="InterPro" id="IPR004338">
    <property type="entry name" value="NqrB/RnfD"/>
</dbReference>
<organism evidence="11 12">
    <name type="scientific">Sedimenticola selenatireducens</name>
    <dbReference type="NCBI Taxonomy" id="191960"/>
    <lineage>
        <taxon>Bacteria</taxon>
        <taxon>Pseudomonadati</taxon>
        <taxon>Pseudomonadota</taxon>
        <taxon>Gammaproteobacteria</taxon>
        <taxon>Chromatiales</taxon>
        <taxon>Sedimenticolaceae</taxon>
        <taxon>Sedimenticola</taxon>
    </lineage>
</organism>
<keyword evidence="2 10" id="KW-0597">Phosphoprotein</keyword>
<keyword evidence="4 10" id="KW-0288">FMN</keyword>
<feature type="transmembrane region" description="Helical" evidence="10">
    <location>
        <begin position="125"/>
        <end position="143"/>
    </location>
</feature>
<keyword evidence="10" id="KW-0997">Cell inner membrane</keyword>
<evidence type="ECO:0000256" key="9">
    <source>
        <dbReference type="ARBA" id="ARBA00023136"/>
    </source>
</evidence>
<comment type="similarity">
    <text evidence="10">Belongs to the NqrB/RnfD family.</text>
</comment>
<reference evidence="11 12" key="1">
    <citation type="submission" date="2019-07" db="EMBL/GenBank/DDBJ databases">
        <title>The pathways for chlorine oxyanion respiration interact through the shared metabolite chlorate.</title>
        <authorList>
            <person name="Barnum T.P."/>
            <person name="Cheng Y."/>
            <person name="Hill K.A."/>
            <person name="Lucas L.N."/>
            <person name="Carlson H.K."/>
            <person name="Coates J.D."/>
        </authorList>
    </citation>
    <scope>NUCLEOTIDE SEQUENCE [LARGE SCALE GENOMIC DNA]</scope>
    <source>
        <strain evidence="11 12">BK-1</strain>
    </source>
</reference>
<dbReference type="RefSeq" id="WP_144358798.1">
    <property type="nucleotide sequence ID" value="NZ_VMNH01000009.1"/>
</dbReference>
<dbReference type="GO" id="GO:0055085">
    <property type="term" value="P:transmembrane transport"/>
    <property type="evidence" value="ECO:0007669"/>
    <property type="project" value="InterPro"/>
</dbReference>
<sequence length="347" mass="38222">MQFTTITSPHSDRPNSVSRTMLLVILALVPGAIAMTWYFGWGILINMLLASVTAVICEALAMRLRKRPIIPVVGDFSAVLTALLFAVAVPPLLPWWLTVIGIAFAILLVKQIYGGLGYNPFNPAMAAYVLLLVSYPVQMTSWLPPEMLNEHPLTFLQTATVIFTGALPGGLTWDALTMATPLDSMFTQLDQSKMVSEILMSPLWGDFGGRGWEWVGNWYLLGGLFLIYKRIISWHIPVSMLASLLVIAMLFHFLDQEAYPFGMFHVFTGGTILGAFFIATDPVSACTTKKGQLVYGACIGLMVFVIRTWGGYPDAIAFAVLLLNMAAPTIDYYTQPRAFGHQGARRD</sequence>
<keyword evidence="9 10" id="KW-0472">Membrane</keyword>
<feature type="transmembrane region" description="Helical" evidence="10">
    <location>
        <begin position="21"/>
        <end position="39"/>
    </location>
</feature>
<evidence type="ECO:0000256" key="6">
    <source>
        <dbReference type="ARBA" id="ARBA00022967"/>
    </source>
</evidence>
<dbReference type="HAMAP" id="MF_00462">
    <property type="entry name" value="RsxD_RnfD"/>
    <property type="match status" value="1"/>
</dbReference>
<evidence type="ECO:0000256" key="3">
    <source>
        <dbReference type="ARBA" id="ARBA00022630"/>
    </source>
</evidence>
<keyword evidence="6 10" id="KW-1278">Translocase</keyword>